<dbReference type="InterPro" id="IPR017946">
    <property type="entry name" value="PLC-like_Pdiesterase_TIM-brl"/>
</dbReference>
<gene>
    <name evidence="1" type="ORF">KDA82_41760</name>
</gene>
<dbReference type="SUPFAM" id="SSF51695">
    <property type="entry name" value="PLC-like phosphodiesterases"/>
    <property type="match status" value="1"/>
</dbReference>
<name>A0A8T4J6Q8_9ACTN</name>
<dbReference type="EMBL" id="JAGSMN010002576">
    <property type="protein sequence ID" value="MBR7679348.1"/>
    <property type="molecule type" value="Genomic_DNA"/>
</dbReference>
<proteinExistence type="predicted"/>
<feature type="non-terminal residue" evidence="1">
    <location>
        <position position="1"/>
    </location>
</feature>
<organism evidence="1 2">
    <name type="scientific">Streptomyces daliensis</name>
    <dbReference type="NCBI Taxonomy" id="299421"/>
    <lineage>
        <taxon>Bacteria</taxon>
        <taxon>Bacillati</taxon>
        <taxon>Actinomycetota</taxon>
        <taxon>Actinomycetes</taxon>
        <taxon>Kitasatosporales</taxon>
        <taxon>Streptomycetaceae</taxon>
        <taxon>Streptomyces</taxon>
    </lineage>
</organism>
<dbReference type="Proteomes" id="UP000675554">
    <property type="component" value="Unassembled WGS sequence"/>
</dbReference>
<reference evidence="1" key="1">
    <citation type="submission" date="2021-04" db="EMBL/GenBank/DDBJ databases">
        <title>Sequencing of actinobacteria type strains.</title>
        <authorList>
            <person name="Nguyen G.-S."/>
            <person name="Wentzel A."/>
        </authorList>
    </citation>
    <scope>NUCLEOTIDE SEQUENCE</scope>
    <source>
        <strain evidence="1">DSM 42095</strain>
    </source>
</reference>
<comment type="caution">
    <text evidence="1">The sequence shown here is derived from an EMBL/GenBank/DDBJ whole genome shotgun (WGS) entry which is preliminary data.</text>
</comment>
<dbReference type="AlphaFoldDB" id="A0A8T4J6Q8"/>
<dbReference type="GO" id="GO:0008081">
    <property type="term" value="F:phosphoric diester hydrolase activity"/>
    <property type="evidence" value="ECO:0007669"/>
    <property type="project" value="InterPro"/>
</dbReference>
<protein>
    <submittedName>
        <fullName evidence="1">Glycerophosphodiester phosphodiesterase</fullName>
    </submittedName>
</protein>
<sequence length="114" mass="13113">DGRWKVPSFEDVLKWAEREGRRRSRPVWLHSETKDPTYFRKQGLGLEKPLARLLRQYGRHKAHSPNFVQSFEPSSIEKLGELVDCPGVVLLSTAGSRPWDFVEAGDPRTVKDLI</sequence>
<evidence type="ECO:0000313" key="1">
    <source>
        <dbReference type="EMBL" id="MBR7679348.1"/>
    </source>
</evidence>
<dbReference type="Gene3D" id="3.20.20.190">
    <property type="entry name" value="Phosphatidylinositol (PI) phosphodiesterase"/>
    <property type="match status" value="1"/>
</dbReference>
<keyword evidence="2" id="KW-1185">Reference proteome</keyword>
<dbReference type="GO" id="GO:0006629">
    <property type="term" value="P:lipid metabolic process"/>
    <property type="evidence" value="ECO:0007669"/>
    <property type="project" value="InterPro"/>
</dbReference>
<evidence type="ECO:0000313" key="2">
    <source>
        <dbReference type="Proteomes" id="UP000675554"/>
    </source>
</evidence>
<accession>A0A8T4J6Q8</accession>
<feature type="non-terminal residue" evidence="1">
    <location>
        <position position="114"/>
    </location>
</feature>